<evidence type="ECO:0000259" key="9">
    <source>
        <dbReference type="Pfam" id="PF02729"/>
    </source>
</evidence>
<feature type="binding site" evidence="7">
    <location>
        <position position="130"/>
    </location>
    <ligand>
        <name>carbamoyl phosphate</name>
        <dbReference type="ChEBI" id="CHEBI:58228"/>
    </ligand>
</feature>
<reference evidence="10 11" key="1">
    <citation type="submission" date="2024-06" db="EMBL/GenBank/DDBJ databases">
        <title>Genomic Encyclopedia of Type Strains, Phase IV (KMG-IV): sequencing the most valuable type-strain genomes for metagenomic binning, comparative biology and taxonomic classification.</title>
        <authorList>
            <person name="Goeker M."/>
        </authorList>
    </citation>
    <scope>NUCLEOTIDE SEQUENCE [LARGE SCALE GENOMIC DNA]</scope>
    <source>
        <strain evidence="10 11">DSM 28303</strain>
    </source>
</reference>
<feature type="domain" description="Aspartate/ornithine carbamoyltransferase Asp/Orn-binding" evidence="8">
    <location>
        <begin position="147"/>
        <end position="287"/>
    </location>
</feature>
<comment type="similarity">
    <text evidence="2 7">Belongs to the aspartate/ornithine carbamoyltransferase superfamily. ATCase family.</text>
</comment>
<feature type="binding site" evidence="7">
    <location>
        <position position="127"/>
    </location>
    <ligand>
        <name>carbamoyl phosphate</name>
        <dbReference type="ChEBI" id="CHEBI:58228"/>
    </ligand>
</feature>
<protein>
    <recommendedName>
        <fullName evidence="7">Aspartate carbamoyltransferase</fullName>
        <ecNumber evidence="7">2.1.3.2</ecNumber>
    </recommendedName>
    <alternativeName>
        <fullName evidence="7">Aspartate transcarbamylase</fullName>
        <shortName evidence="7">ATCase</shortName>
    </alternativeName>
</protein>
<keyword evidence="11" id="KW-1185">Reference proteome</keyword>
<evidence type="ECO:0000256" key="1">
    <source>
        <dbReference type="ARBA" id="ARBA00004852"/>
    </source>
</evidence>
<keyword evidence="3 7" id="KW-0808">Transferase</keyword>
<dbReference type="PROSITE" id="PS00097">
    <property type="entry name" value="CARBAMOYLTRANSFERASE"/>
    <property type="match status" value="1"/>
</dbReference>
<feature type="binding site" evidence="7">
    <location>
        <position position="77"/>
    </location>
    <ligand>
        <name>L-aspartate</name>
        <dbReference type="ChEBI" id="CHEBI:29991"/>
    </ligand>
</feature>
<evidence type="ECO:0000259" key="8">
    <source>
        <dbReference type="Pfam" id="PF00185"/>
    </source>
</evidence>
<feature type="domain" description="Aspartate/ornithine carbamoyltransferase carbamoyl-P binding" evidence="9">
    <location>
        <begin position="3"/>
        <end position="140"/>
    </location>
</feature>
<name>A0ABV2FHX9_9STRE</name>
<dbReference type="NCBIfam" id="NF002032">
    <property type="entry name" value="PRK00856.1"/>
    <property type="match status" value="1"/>
</dbReference>
<dbReference type="PRINTS" id="PR00101">
    <property type="entry name" value="ATCASE"/>
</dbReference>
<comment type="pathway">
    <text evidence="1 7">Pyrimidine metabolism; UMP biosynthesis via de novo pathway; (S)-dihydroorotate from bicarbonate: step 2/3.</text>
</comment>
<evidence type="ECO:0000256" key="4">
    <source>
        <dbReference type="ARBA" id="ARBA00022975"/>
    </source>
</evidence>
<dbReference type="Pfam" id="PF00185">
    <property type="entry name" value="OTCace"/>
    <property type="match status" value="1"/>
</dbReference>
<dbReference type="EC" id="2.1.3.2" evidence="7"/>
<dbReference type="RefSeq" id="WP_354365226.1">
    <property type="nucleotide sequence ID" value="NZ_JBEPLO010000012.1"/>
</dbReference>
<comment type="subunit">
    <text evidence="7">Heterododecamer (2C3:3R2) of six catalytic PyrB chains organized as two trimers (C3), and six regulatory PyrI chains organized as three dimers (R2).</text>
</comment>
<comment type="function">
    <text evidence="5 7">Catalyzes the condensation of carbamoyl phosphate and aspartate to form carbamoyl aspartate and inorganic phosphate, the committed step in the de novo pyrimidine nucleotide biosynthesis pathway.</text>
</comment>
<dbReference type="NCBIfam" id="TIGR00670">
    <property type="entry name" value="asp_carb_tr"/>
    <property type="match status" value="1"/>
</dbReference>
<dbReference type="Pfam" id="PF02729">
    <property type="entry name" value="OTCace_N"/>
    <property type="match status" value="1"/>
</dbReference>
<dbReference type="SUPFAM" id="SSF53671">
    <property type="entry name" value="Aspartate/ornithine carbamoyltransferase"/>
    <property type="match status" value="1"/>
</dbReference>
<dbReference type="PRINTS" id="PR00100">
    <property type="entry name" value="AOTCASE"/>
</dbReference>
<proteinExistence type="inferred from homology"/>
<evidence type="ECO:0000256" key="2">
    <source>
        <dbReference type="ARBA" id="ARBA00008896"/>
    </source>
</evidence>
<dbReference type="Gene3D" id="3.40.50.1370">
    <property type="entry name" value="Aspartate/ornithine carbamoyltransferase"/>
    <property type="match status" value="2"/>
</dbReference>
<dbReference type="InterPro" id="IPR036901">
    <property type="entry name" value="Asp/Orn_carbamoylTrfase_sf"/>
</dbReference>
<organism evidence="10 11">
    <name type="scientific">Streptococcus rupicaprae</name>
    <dbReference type="NCBI Taxonomy" id="759619"/>
    <lineage>
        <taxon>Bacteria</taxon>
        <taxon>Bacillati</taxon>
        <taxon>Bacillota</taxon>
        <taxon>Bacilli</taxon>
        <taxon>Lactobacillales</taxon>
        <taxon>Streptococcaceae</taxon>
        <taxon>Streptococcus</taxon>
    </lineage>
</organism>
<feature type="binding site" evidence="7">
    <location>
        <position position="50"/>
    </location>
    <ligand>
        <name>carbamoyl phosphate</name>
        <dbReference type="ChEBI" id="CHEBI:58228"/>
    </ligand>
</feature>
<gene>
    <name evidence="7" type="primary">pyrB</name>
    <name evidence="10" type="ORF">ABID29_001296</name>
</gene>
<comment type="catalytic activity">
    <reaction evidence="6 7">
        <text>carbamoyl phosphate + L-aspartate = N-carbamoyl-L-aspartate + phosphate + H(+)</text>
        <dbReference type="Rhea" id="RHEA:20013"/>
        <dbReference type="ChEBI" id="CHEBI:15378"/>
        <dbReference type="ChEBI" id="CHEBI:29991"/>
        <dbReference type="ChEBI" id="CHEBI:32814"/>
        <dbReference type="ChEBI" id="CHEBI:43474"/>
        <dbReference type="ChEBI" id="CHEBI:58228"/>
        <dbReference type="EC" id="2.1.3.2"/>
    </reaction>
</comment>
<dbReference type="InterPro" id="IPR006130">
    <property type="entry name" value="Asp/Orn_carbamoylTrfase"/>
</dbReference>
<evidence type="ECO:0000256" key="6">
    <source>
        <dbReference type="ARBA" id="ARBA00048859"/>
    </source>
</evidence>
<evidence type="ECO:0000256" key="7">
    <source>
        <dbReference type="HAMAP-Rule" id="MF_00001"/>
    </source>
</evidence>
<dbReference type="PANTHER" id="PTHR45753">
    <property type="entry name" value="ORNITHINE CARBAMOYLTRANSFERASE, MITOCHONDRIAL"/>
    <property type="match status" value="1"/>
</dbReference>
<keyword evidence="4 7" id="KW-0665">Pyrimidine biosynthesis</keyword>
<evidence type="ECO:0000256" key="3">
    <source>
        <dbReference type="ARBA" id="ARBA00022679"/>
    </source>
</evidence>
<feature type="binding site" evidence="7">
    <location>
        <position position="250"/>
    </location>
    <ligand>
        <name>carbamoyl phosphate</name>
        <dbReference type="ChEBI" id="CHEBI:58228"/>
    </ligand>
</feature>
<dbReference type="Proteomes" id="UP001549122">
    <property type="component" value="Unassembled WGS sequence"/>
</dbReference>
<evidence type="ECO:0000313" key="11">
    <source>
        <dbReference type="Proteomes" id="UP001549122"/>
    </source>
</evidence>
<comment type="caution">
    <text evidence="10">The sequence shown here is derived from an EMBL/GenBank/DDBJ whole genome shotgun (WGS) entry which is preliminary data.</text>
</comment>
<evidence type="ECO:0000256" key="5">
    <source>
        <dbReference type="ARBA" id="ARBA00043884"/>
    </source>
</evidence>
<accession>A0ABV2FHX9</accession>
<feature type="binding site" evidence="7">
    <location>
        <position position="99"/>
    </location>
    <ligand>
        <name>carbamoyl phosphate</name>
        <dbReference type="ChEBI" id="CHEBI:58228"/>
    </ligand>
</feature>
<feature type="binding site" evidence="7">
    <location>
        <position position="160"/>
    </location>
    <ligand>
        <name>L-aspartate</name>
        <dbReference type="ChEBI" id="CHEBI:29991"/>
    </ligand>
</feature>
<dbReference type="InterPro" id="IPR002082">
    <property type="entry name" value="Asp_carbamoyltransf"/>
</dbReference>
<dbReference type="PANTHER" id="PTHR45753:SF6">
    <property type="entry name" value="ASPARTATE CARBAMOYLTRANSFERASE"/>
    <property type="match status" value="1"/>
</dbReference>
<dbReference type="InterPro" id="IPR006132">
    <property type="entry name" value="Asp/Orn_carbamoyltranf_P-bd"/>
</dbReference>
<dbReference type="InterPro" id="IPR006131">
    <property type="entry name" value="Asp_carbamoyltransf_Asp/Orn-bd"/>
</dbReference>
<dbReference type="EMBL" id="JBEPLO010000012">
    <property type="protein sequence ID" value="MET3558176.1"/>
    <property type="molecule type" value="Genomic_DNA"/>
</dbReference>
<feature type="binding site" evidence="7">
    <location>
        <position position="49"/>
    </location>
    <ligand>
        <name>carbamoyl phosphate</name>
        <dbReference type="ChEBI" id="CHEBI:58228"/>
    </ligand>
</feature>
<dbReference type="GO" id="GO:0004070">
    <property type="term" value="F:aspartate carbamoyltransferase activity"/>
    <property type="evidence" value="ECO:0007669"/>
    <property type="project" value="UniProtKB-EC"/>
</dbReference>
<sequence length="294" mass="32872">MFNLMKMSDLSDREIYELIDRALALKFGAAPVKRPDLLVSNLFFENSTRTKHSFEVAQHKLGLTVINFDADTSSVNKGESLYDTCQTMAAIGCDLLVIRHPKENYYDEELQGLTAPVINGGDGSGEHPSQCLLDLMTIYEQFGTIAGLKIAIVGDIKHSRVAKSNYHTLTRLGAEVIFVGPDTFAEPSLGQMVDFDEIIEDLDVCMLLRLQHERHVGTKMSDVSSYHQDYGLTQERYDRLKETAIVMHPAPVNRGAEIASHLVEADRSVIFQQMTNGMYMRQAILELVVAKNSL</sequence>
<evidence type="ECO:0000313" key="10">
    <source>
        <dbReference type="EMBL" id="MET3558176.1"/>
    </source>
</evidence>
<feature type="binding site" evidence="7">
    <location>
        <position position="209"/>
    </location>
    <ligand>
        <name>L-aspartate</name>
        <dbReference type="ChEBI" id="CHEBI:29991"/>
    </ligand>
</feature>
<dbReference type="HAMAP" id="MF_00001">
    <property type="entry name" value="Asp_carb_tr"/>
    <property type="match status" value="1"/>
</dbReference>
<feature type="binding site" evidence="7">
    <location>
        <position position="251"/>
    </location>
    <ligand>
        <name>carbamoyl phosphate</name>
        <dbReference type="ChEBI" id="CHEBI:58228"/>
    </ligand>
</feature>